<reference evidence="2 5" key="1">
    <citation type="submission" date="2018-02" db="EMBL/GenBank/DDBJ databases">
        <title>Deep subsurface shale carbon reservoir microbial communities from Ohio and West Virginia, USA.</title>
        <authorList>
            <person name="Wrighton K."/>
        </authorList>
    </citation>
    <scope>NUCLEOTIDE SEQUENCE [LARGE SCALE GENOMIC DNA]</scope>
    <source>
        <strain evidence="2 5">UTICA-S1B6</strain>
    </source>
</reference>
<accession>A0A2S6G7E2</accession>
<protein>
    <submittedName>
        <fullName evidence="3">Uncharacterized protein</fullName>
    </submittedName>
</protein>
<dbReference type="EMBL" id="PTIT01000008">
    <property type="protein sequence ID" value="PPK52039.1"/>
    <property type="molecule type" value="Genomic_DNA"/>
</dbReference>
<evidence type="ECO:0000313" key="4">
    <source>
        <dbReference type="Proteomes" id="UP000239446"/>
    </source>
</evidence>
<organism evidence="3 4">
    <name type="scientific">Marinobacter persicus</name>
    <dbReference type="NCBI Taxonomy" id="930118"/>
    <lineage>
        <taxon>Bacteria</taxon>
        <taxon>Pseudomonadati</taxon>
        <taxon>Pseudomonadota</taxon>
        <taxon>Gammaproteobacteria</taxon>
        <taxon>Pseudomonadales</taxon>
        <taxon>Marinobacteraceae</taxon>
        <taxon>Marinobacter</taxon>
    </lineage>
</organism>
<evidence type="ECO:0000313" key="2">
    <source>
        <dbReference type="EMBL" id="PPK52039.1"/>
    </source>
</evidence>
<feature type="signal peptide" evidence="1">
    <location>
        <begin position="1"/>
        <end position="23"/>
    </location>
</feature>
<gene>
    <name evidence="3" type="ORF">B0H24_1008139</name>
    <name evidence="2" type="ORF">BY455_108139</name>
</gene>
<dbReference type="Proteomes" id="UP000239446">
    <property type="component" value="Unassembled WGS sequence"/>
</dbReference>
<reference evidence="3 4" key="2">
    <citation type="submission" date="2018-02" db="EMBL/GenBank/DDBJ databases">
        <title>Subsurface microbial communities from deep shales in Ohio and West Virginia, USA.</title>
        <authorList>
            <person name="Wrighton K."/>
        </authorList>
    </citation>
    <scope>NUCLEOTIDE SEQUENCE [LARGE SCALE GENOMIC DNA]</scope>
    <source>
        <strain evidence="3 4">UTICA-S1B9</strain>
    </source>
</reference>
<keyword evidence="5" id="KW-1185">Reference proteome</keyword>
<dbReference type="PROSITE" id="PS51257">
    <property type="entry name" value="PROKAR_LIPOPROTEIN"/>
    <property type="match status" value="1"/>
</dbReference>
<comment type="caution">
    <text evidence="3">The sequence shown here is derived from an EMBL/GenBank/DDBJ whole genome shotgun (WGS) entry which is preliminary data.</text>
</comment>
<dbReference type="OrthoDB" id="7347781at2"/>
<proteinExistence type="predicted"/>
<evidence type="ECO:0000313" key="5">
    <source>
        <dbReference type="Proteomes" id="UP000239648"/>
    </source>
</evidence>
<sequence>MKKQICASLFALVVACASQGVVAEERGLPAEGMKSDVAFAGSGPGVGAMGLETRTRDDALQEGQAVASVQFRHGAVFFGGEARYQATAEDRLGARGWDADNLRVLLKVGVNL</sequence>
<dbReference type="Proteomes" id="UP000239648">
    <property type="component" value="Unassembled WGS sequence"/>
</dbReference>
<dbReference type="RefSeq" id="WP_104415933.1">
    <property type="nucleotide sequence ID" value="NZ_PTIT01000008.1"/>
</dbReference>
<dbReference type="AlphaFoldDB" id="A0A2S6G7E2"/>
<feature type="chain" id="PRO_5015528629" evidence="1">
    <location>
        <begin position="24"/>
        <end position="112"/>
    </location>
</feature>
<evidence type="ECO:0000313" key="3">
    <source>
        <dbReference type="EMBL" id="PPK55075.1"/>
    </source>
</evidence>
<keyword evidence="1" id="KW-0732">Signal</keyword>
<dbReference type="EMBL" id="PTIU01000008">
    <property type="protein sequence ID" value="PPK55075.1"/>
    <property type="molecule type" value="Genomic_DNA"/>
</dbReference>
<evidence type="ECO:0000256" key="1">
    <source>
        <dbReference type="SAM" id="SignalP"/>
    </source>
</evidence>
<name>A0A2S6G7E2_9GAMM</name>